<keyword evidence="1" id="KW-1133">Transmembrane helix</keyword>
<dbReference type="RefSeq" id="WP_174993634.1">
    <property type="nucleotide sequence ID" value="NZ_CABVPX010000023.1"/>
</dbReference>
<reference evidence="2 3" key="1">
    <citation type="submission" date="2019-09" db="EMBL/GenBank/DDBJ databases">
        <authorList>
            <person name="Depoorter E."/>
        </authorList>
    </citation>
    <scope>NUCLEOTIDE SEQUENCE [LARGE SCALE GENOMIC DNA]</scope>
    <source>
        <strain evidence="2">LMG 24066</strain>
    </source>
</reference>
<name>A0A9Q9USS4_9BURK</name>
<organism evidence="2 3">
    <name type="scientific">Burkholderia arboris</name>
    <dbReference type="NCBI Taxonomy" id="488730"/>
    <lineage>
        <taxon>Bacteria</taxon>
        <taxon>Pseudomonadati</taxon>
        <taxon>Pseudomonadota</taxon>
        <taxon>Betaproteobacteria</taxon>
        <taxon>Burkholderiales</taxon>
        <taxon>Burkholderiaceae</taxon>
        <taxon>Burkholderia</taxon>
        <taxon>Burkholderia cepacia complex</taxon>
    </lineage>
</organism>
<evidence type="ECO:0000256" key="1">
    <source>
        <dbReference type="SAM" id="Phobius"/>
    </source>
</evidence>
<feature type="transmembrane region" description="Helical" evidence="1">
    <location>
        <begin position="39"/>
        <end position="61"/>
    </location>
</feature>
<evidence type="ECO:0000313" key="3">
    <source>
        <dbReference type="Proteomes" id="UP000494172"/>
    </source>
</evidence>
<sequence>MGWGVGLVIAGIGLFSVFIVFMAIGAFDQWHIQNDTQLTLVFSVPVLMAVVGLILIVVGLVKAFRAPK</sequence>
<feature type="transmembrane region" description="Helical" evidence="1">
    <location>
        <begin position="7"/>
        <end position="27"/>
    </location>
</feature>
<dbReference type="AlphaFoldDB" id="A0A9Q9USS4"/>
<evidence type="ECO:0000313" key="2">
    <source>
        <dbReference type="EMBL" id="VWC04288.1"/>
    </source>
</evidence>
<protein>
    <submittedName>
        <fullName evidence="2">Uncharacterized protein</fullName>
    </submittedName>
</protein>
<keyword evidence="1" id="KW-0472">Membrane</keyword>
<dbReference type="EMBL" id="CABVPX010000023">
    <property type="protein sequence ID" value="VWC04288.1"/>
    <property type="molecule type" value="Genomic_DNA"/>
</dbReference>
<gene>
    <name evidence="2" type="ORF">BAR24066_04988</name>
</gene>
<dbReference type="Proteomes" id="UP000494172">
    <property type="component" value="Unassembled WGS sequence"/>
</dbReference>
<proteinExistence type="predicted"/>
<comment type="caution">
    <text evidence="2">The sequence shown here is derived from an EMBL/GenBank/DDBJ whole genome shotgun (WGS) entry which is preliminary data.</text>
</comment>
<accession>A0A9Q9USS4</accession>
<keyword evidence="1" id="KW-0812">Transmembrane</keyword>